<dbReference type="GO" id="GO:0016787">
    <property type="term" value="F:hydrolase activity"/>
    <property type="evidence" value="ECO:0007669"/>
    <property type="project" value="InterPro"/>
</dbReference>
<dbReference type="InterPro" id="IPR026336">
    <property type="entry name" value="PdeM-like"/>
</dbReference>
<accession>A0A4V2SLB4</accession>
<dbReference type="AlphaFoldDB" id="A0A4V2SLB4"/>
<sequence>MNGYDFTLAGARVTALPSGGLWWADARLLAVSDLHLGKSERMARRGGALLPPYDTAETLSRLEDDIAATAPATVICLGDSFDDDTAARALPDWAATRLTALMAGRRWIWITGNHDPGPTGLAGTHLAEAREGPLTFRHIADPDAPLPGEVSGHYHPKTCLTLRGRRITRRCLLTDGQRAILPAYGAYTGGLACTAPVLDALMGPRAVAILLGTPPVPVPMRV</sequence>
<dbReference type="OrthoDB" id="9795838at2"/>
<proteinExistence type="predicted"/>
<dbReference type="PANTHER" id="PTHR39323:SF1">
    <property type="entry name" value="BLR1149 PROTEIN"/>
    <property type="match status" value="1"/>
</dbReference>
<gene>
    <name evidence="2" type="ORF">EV656_10545</name>
</gene>
<dbReference type="Gene3D" id="3.60.21.10">
    <property type="match status" value="1"/>
</dbReference>
<reference evidence="2 3" key="1">
    <citation type="submission" date="2019-03" db="EMBL/GenBank/DDBJ databases">
        <title>Genomic Encyclopedia of Type Strains, Phase IV (KMG-IV): sequencing the most valuable type-strain genomes for metagenomic binning, comparative biology and taxonomic classification.</title>
        <authorList>
            <person name="Goeker M."/>
        </authorList>
    </citation>
    <scope>NUCLEOTIDE SEQUENCE [LARGE SCALE GENOMIC DNA]</scope>
    <source>
        <strain evidence="2 3">DSM 2781</strain>
    </source>
</reference>
<evidence type="ECO:0000313" key="3">
    <source>
        <dbReference type="Proteomes" id="UP000295733"/>
    </source>
</evidence>
<name>A0A4V2SLB4_RHOAD</name>
<protein>
    <submittedName>
        <fullName evidence="2">Putative phosphoesterase</fullName>
    </submittedName>
</protein>
<keyword evidence="3" id="KW-1185">Reference proteome</keyword>
<dbReference type="EMBL" id="SLXL01000005">
    <property type="protein sequence ID" value="TCP22746.1"/>
    <property type="molecule type" value="Genomic_DNA"/>
</dbReference>
<comment type="caution">
    <text evidence="2">The sequence shown here is derived from an EMBL/GenBank/DDBJ whole genome shotgun (WGS) entry which is preliminary data.</text>
</comment>
<dbReference type="SUPFAM" id="SSF56300">
    <property type="entry name" value="Metallo-dependent phosphatases"/>
    <property type="match status" value="1"/>
</dbReference>
<evidence type="ECO:0000313" key="2">
    <source>
        <dbReference type="EMBL" id="TCP22746.1"/>
    </source>
</evidence>
<dbReference type="InterPro" id="IPR029052">
    <property type="entry name" value="Metallo-depent_PP-like"/>
</dbReference>
<dbReference type="InterPro" id="IPR004843">
    <property type="entry name" value="Calcineurin-like_PHP"/>
</dbReference>
<dbReference type="InterPro" id="IPR024173">
    <property type="entry name" value="Pesterase_MJ0037-like"/>
</dbReference>
<dbReference type="NCBIfam" id="TIGR04123">
    <property type="entry name" value="P_estr_lig_assc"/>
    <property type="match status" value="1"/>
</dbReference>
<feature type="domain" description="Calcineurin-like phosphoesterase" evidence="1">
    <location>
        <begin position="27"/>
        <end position="123"/>
    </location>
</feature>
<dbReference type="PANTHER" id="PTHR39323">
    <property type="entry name" value="BLR1149 PROTEIN"/>
    <property type="match status" value="1"/>
</dbReference>
<dbReference type="RefSeq" id="WP_132602647.1">
    <property type="nucleotide sequence ID" value="NZ_NRRP01000046.1"/>
</dbReference>
<evidence type="ECO:0000259" key="1">
    <source>
        <dbReference type="Pfam" id="PF00149"/>
    </source>
</evidence>
<dbReference type="Pfam" id="PF00149">
    <property type="entry name" value="Metallophos"/>
    <property type="match status" value="1"/>
</dbReference>
<dbReference type="PIRSF" id="PIRSF000887">
    <property type="entry name" value="Pesterase_MJ0037"/>
    <property type="match status" value="1"/>
</dbReference>
<dbReference type="Proteomes" id="UP000295733">
    <property type="component" value="Unassembled WGS sequence"/>
</dbReference>
<organism evidence="2 3">
    <name type="scientific">Rhodovulum adriaticum</name>
    <name type="common">Rhodopseudomonas adriatica</name>
    <dbReference type="NCBI Taxonomy" id="35804"/>
    <lineage>
        <taxon>Bacteria</taxon>
        <taxon>Pseudomonadati</taxon>
        <taxon>Pseudomonadota</taxon>
        <taxon>Alphaproteobacteria</taxon>
        <taxon>Rhodobacterales</taxon>
        <taxon>Paracoccaceae</taxon>
        <taxon>Rhodovulum</taxon>
    </lineage>
</organism>